<evidence type="ECO:0000313" key="6">
    <source>
        <dbReference type="EMBL" id="OAS22098.1"/>
    </source>
</evidence>
<evidence type="ECO:0000313" key="7">
    <source>
        <dbReference type="Proteomes" id="UP000078454"/>
    </source>
</evidence>
<keyword evidence="7" id="KW-1185">Reference proteome</keyword>
<evidence type="ECO:0000256" key="2">
    <source>
        <dbReference type="ARBA" id="ARBA00023015"/>
    </source>
</evidence>
<keyword evidence="2" id="KW-0805">Transcription regulation</keyword>
<name>A0A198AMH6_9BACL</name>
<evidence type="ECO:0000256" key="3">
    <source>
        <dbReference type="ARBA" id="ARBA00023125"/>
    </source>
</evidence>
<dbReference type="PANTHER" id="PTHR30419">
    <property type="entry name" value="HTH-TYPE TRANSCRIPTIONAL REGULATOR YBHD"/>
    <property type="match status" value="1"/>
</dbReference>
<dbReference type="Proteomes" id="UP000078454">
    <property type="component" value="Unassembled WGS sequence"/>
</dbReference>
<gene>
    <name evidence="6" type="ORF">A8708_33535</name>
</gene>
<dbReference type="GO" id="GO:0003700">
    <property type="term" value="F:DNA-binding transcription factor activity"/>
    <property type="evidence" value="ECO:0007669"/>
    <property type="project" value="InterPro"/>
</dbReference>
<dbReference type="Gene3D" id="3.40.190.290">
    <property type="match status" value="1"/>
</dbReference>
<dbReference type="Gene3D" id="1.10.10.10">
    <property type="entry name" value="Winged helix-like DNA-binding domain superfamily/Winged helix DNA-binding domain"/>
    <property type="match status" value="1"/>
</dbReference>
<dbReference type="AlphaFoldDB" id="A0A198AMH6"/>
<sequence>MDLQHLSYFTEVVRQESFSKAAQTLHISQPTLSKIIKHLEDELGVTLLNRSTRHIQLTADGDIFLKFSLQTLAMADDLQVSLNDGKLLKKGNLSLGLPPVIGVSFFPEIIANFHNLYPGVHIQLIEEGGKIVEQLLREAKIDLGVVVLPIDEQQFDFLPIVERHLSLLVNSNHPIATKESVHLSELRNESFILFKEGFSLHDRVREACMQEGFEPIISFESSQWDLISEMVGAGLGIALLPDTVAGRTNTRTVSVLPKTVPPISWDLALIWSKHHYISHAARVWIDLMRDGLTRQTTNRTI</sequence>
<keyword evidence="3" id="KW-0238">DNA-binding</keyword>
<dbReference type="SUPFAM" id="SSF53850">
    <property type="entry name" value="Periplasmic binding protein-like II"/>
    <property type="match status" value="1"/>
</dbReference>
<evidence type="ECO:0000259" key="5">
    <source>
        <dbReference type="PROSITE" id="PS50931"/>
    </source>
</evidence>
<dbReference type="InterPro" id="IPR005119">
    <property type="entry name" value="LysR_subst-bd"/>
</dbReference>
<reference evidence="6 7" key="1">
    <citation type="submission" date="2016-05" db="EMBL/GenBank/DDBJ databases">
        <title>Paenibacillus sp. 1ZS3-15 nov., isolated from the rhizosphere soil.</title>
        <authorList>
            <person name="Zhang X.X."/>
            <person name="Zhang J."/>
        </authorList>
    </citation>
    <scope>NUCLEOTIDE SEQUENCE [LARGE SCALE GENOMIC DNA]</scope>
    <source>
        <strain evidence="6 7">1ZS3-15</strain>
    </source>
</reference>
<dbReference type="FunFam" id="1.10.10.10:FF:000001">
    <property type="entry name" value="LysR family transcriptional regulator"/>
    <property type="match status" value="1"/>
</dbReference>
<dbReference type="PANTHER" id="PTHR30419:SF8">
    <property type="entry name" value="NITROGEN ASSIMILATION TRANSCRIPTIONAL ACTIVATOR-RELATED"/>
    <property type="match status" value="1"/>
</dbReference>
<dbReference type="InterPro" id="IPR050950">
    <property type="entry name" value="HTH-type_LysR_regulators"/>
</dbReference>
<dbReference type="Pfam" id="PF00126">
    <property type="entry name" value="HTH_1"/>
    <property type="match status" value="1"/>
</dbReference>
<dbReference type="STRING" id="1850517.A8708_33535"/>
<dbReference type="SUPFAM" id="SSF46785">
    <property type="entry name" value="Winged helix' DNA-binding domain"/>
    <property type="match status" value="1"/>
</dbReference>
<dbReference type="PRINTS" id="PR00039">
    <property type="entry name" value="HTHLYSR"/>
</dbReference>
<evidence type="ECO:0000256" key="1">
    <source>
        <dbReference type="ARBA" id="ARBA00009437"/>
    </source>
</evidence>
<dbReference type="PROSITE" id="PS50931">
    <property type="entry name" value="HTH_LYSR"/>
    <property type="match status" value="1"/>
</dbReference>
<comment type="similarity">
    <text evidence="1">Belongs to the LysR transcriptional regulatory family.</text>
</comment>
<protein>
    <recommendedName>
        <fullName evidence="5">HTH lysR-type domain-containing protein</fullName>
    </recommendedName>
</protein>
<dbReference type="InterPro" id="IPR036390">
    <property type="entry name" value="WH_DNA-bd_sf"/>
</dbReference>
<dbReference type="InterPro" id="IPR000847">
    <property type="entry name" value="LysR_HTH_N"/>
</dbReference>
<proteinExistence type="inferred from homology"/>
<comment type="caution">
    <text evidence="6">The sequence shown here is derived from an EMBL/GenBank/DDBJ whole genome shotgun (WGS) entry which is preliminary data.</text>
</comment>
<dbReference type="RefSeq" id="WP_068662237.1">
    <property type="nucleotide sequence ID" value="NZ_LYPB01000046.1"/>
</dbReference>
<dbReference type="OrthoDB" id="9803735at2"/>
<evidence type="ECO:0000256" key="4">
    <source>
        <dbReference type="ARBA" id="ARBA00023163"/>
    </source>
</evidence>
<organism evidence="6 7">
    <name type="scientific">Paenibacillus oryzisoli</name>
    <dbReference type="NCBI Taxonomy" id="1850517"/>
    <lineage>
        <taxon>Bacteria</taxon>
        <taxon>Bacillati</taxon>
        <taxon>Bacillota</taxon>
        <taxon>Bacilli</taxon>
        <taxon>Bacillales</taxon>
        <taxon>Paenibacillaceae</taxon>
        <taxon>Paenibacillus</taxon>
    </lineage>
</organism>
<dbReference type="GO" id="GO:0003677">
    <property type="term" value="F:DNA binding"/>
    <property type="evidence" value="ECO:0007669"/>
    <property type="project" value="UniProtKB-KW"/>
</dbReference>
<dbReference type="EMBL" id="LYPB01000046">
    <property type="protein sequence ID" value="OAS22098.1"/>
    <property type="molecule type" value="Genomic_DNA"/>
</dbReference>
<accession>A0A198AMH6</accession>
<dbReference type="CDD" id="cd08438">
    <property type="entry name" value="PBP2_CidR"/>
    <property type="match status" value="1"/>
</dbReference>
<keyword evidence="4" id="KW-0804">Transcription</keyword>
<dbReference type="Pfam" id="PF03466">
    <property type="entry name" value="LysR_substrate"/>
    <property type="match status" value="1"/>
</dbReference>
<feature type="domain" description="HTH lysR-type" evidence="5">
    <location>
        <begin position="1"/>
        <end position="58"/>
    </location>
</feature>
<dbReference type="GO" id="GO:0005829">
    <property type="term" value="C:cytosol"/>
    <property type="evidence" value="ECO:0007669"/>
    <property type="project" value="TreeGrafter"/>
</dbReference>
<dbReference type="InterPro" id="IPR036388">
    <property type="entry name" value="WH-like_DNA-bd_sf"/>
</dbReference>